<dbReference type="AlphaFoldDB" id="A0A6A6BJI0"/>
<evidence type="ECO:0000313" key="5">
    <source>
        <dbReference type="EMBL" id="KAF2143434.1"/>
    </source>
</evidence>
<comment type="subcellular location">
    <subcellularLocation>
        <location evidence="1">Nucleus</location>
    </subcellularLocation>
</comment>
<dbReference type="Proteomes" id="UP000799438">
    <property type="component" value="Unassembled WGS sequence"/>
</dbReference>
<organism evidence="5 6">
    <name type="scientific">Aplosporella prunicola CBS 121167</name>
    <dbReference type="NCBI Taxonomy" id="1176127"/>
    <lineage>
        <taxon>Eukaryota</taxon>
        <taxon>Fungi</taxon>
        <taxon>Dikarya</taxon>
        <taxon>Ascomycota</taxon>
        <taxon>Pezizomycotina</taxon>
        <taxon>Dothideomycetes</taxon>
        <taxon>Dothideomycetes incertae sedis</taxon>
        <taxon>Botryosphaeriales</taxon>
        <taxon>Aplosporellaceae</taxon>
        <taxon>Aplosporella</taxon>
    </lineage>
</organism>
<dbReference type="PANTHER" id="PTHR13471:SF0">
    <property type="entry name" value="NUCLEAR EXOSOME REGULATOR NRDE2"/>
    <property type="match status" value="1"/>
</dbReference>
<feature type="compositionally biased region" description="Basic residues" evidence="4">
    <location>
        <begin position="24"/>
        <end position="42"/>
    </location>
</feature>
<dbReference type="GO" id="GO:1902369">
    <property type="term" value="P:negative regulation of RNA catabolic process"/>
    <property type="evidence" value="ECO:0007669"/>
    <property type="project" value="TreeGrafter"/>
</dbReference>
<evidence type="ECO:0000256" key="2">
    <source>
        <dbReference type="ARBA" id="ARBA00009265"/>
    </source>
</evidence>
<sequence>DRDKDHGRSHHRSHRRSDREDREHRHRDRDRREEHRHKHQHQHRAESPRRHASEENTEKRSDIQSLVPKFDEGKDYFVVDRKGDPANLIYGKLHQYSIPTYRRTGYGCVLGLPLDARIDKFASDDRFVVIDDNRRRGRLDRQILSKRPRAREPPTLRLIKVSDADLAQESQLDYLPLPGSKKRKRGSESPEPEEEHVDYRSIEGKAKPSNDPADPDLEYASDEDPALYHDFLVEAKERNAKLSRRVKDEPTNVEAWLDFVEHQEVMIRIGSSDVQRQLTTSEQKALASLRVGIYQEALNSMHSERLLVGLMEESSKVQGRKEYFANWKQILEKNRQSSSLWVKYLDALQTNLAEFQYEECRSKFLDCLKMLCGTGLDSRDSQILRLYIFLRLTTMMSDAGYRERAVALWQALLEFQIFRPGKGLQNDADYNQSLLVDFEDFWESECPRLGEPGAVGWVSSKVDEEYPDPPEPSTEQEHEFEVSDMFDYFAQKERWQMNSYPWPGRTIDEVGEDDPFHVVLFADIEEELGLLQDPFPPTMLVEAFLCFWHLPPLPTSDPLTRAWWLDPFLRDERFYVDTPKTLLLEASSAETETVGLSTLEAYKPPMANYLVTTQELFGGGFFSGERSPDQQEWLRRALKTLANATSEDIVAEYHLAFEWHCNPSGGVAKTAKALLKKRSSSLRLYNAYALIENRTGKSAAANHVFAMALGMSTQLPQDAQKQSILLWRTWIWEALRGDDFTAARHRIGSIGAAKPVPEPPTCAVDEEDWLSPSTVLRVRNILTEGRDHSLSTGVAELGVLYAECLALLAYIQSDSDITPALAVFQQTNALLSLRNLHHSAANEALHQAKCQLLTYHSQRARLSKPSITRSELQESIALFPSNTIFLSVYAANEARFRIDDRVRAIMHDVVLKQDAHSIVTWAFSIHTEAQRGAHLGGTTHAVRAAFERAVESDAGRRCAALWRSYVAYLAARPESAVAAKAVFFRGLLHLPFKKEYLMLAFERLREELGPSDCRRVYNTLQEKELRVRVELDTMLE</sequence>
<dbReference type="InterPro" id="IPR013633">
    <property type="entry name" value="NRDE-2"/>
</dbReference>
<feature type="non-terminal residue" evidence="5">
    <location>
        <position position="1"/>
    </location>
</feature>
<evidence type="ECO:0000256" key="1">
    <source>
        <dbReference type="ARBA" id="ARBA00004123"/>
    </source>
</evidence>
<keyword evidence="6" id="KW-1185">Reference proteome</keyword>
<evidence type="ECO:0000256" key="3">
    <source>
        <dbReference type="ARBA" id="ARBA00023242"/>
    </source>
</evidence>
<feature type="compositionally biased region" description="Basic and acidic residues" evidence="4">
    <location>
        <begin position="43"/>
        <end position="62"/>
    </location>
</feature>
<dbReference type="GO" id="GO:0031048">
    <property type="term" value="P:regulatory ncRNA-mediated heterochromatin formation"/>
    <property type="evidence" value="ECO:0007669"/>
    <property type="project" value="TreeGrafter"/>
</dbReference>
<accession>A0A6A6BJI0</accession>
<feature type="region of interest" description="Disordered" evidence="4">
    <location>
        <begin position="1"/>
        <end position="66"/>
    </location>
</feature>
<protein>
    <recommendedName>
        <fullName evidence="7">DUF1740-domain-containing protein</fullName>
    </recommendedName>
</protein>
<evidence type="ECO:0000256" key="4">
    <source>
        <dbReference type="SAM" id="MobiDB-lite"/>
    </source>
</evidence>
<dbReference type="EMBL" id="ML995482">
    <property type="protein sequence ID" value="KAF2143434.1"/>
    <property type="molecule type" value="Genomic_DNA"/>
</dbReference>
<dbReference type="PANTHER" id="PTHR13471">
    <property type="entry name" value="TETRATRICOPEPTIDE-LIKE HELICAL"/>
    <property type="match status" value="1"/>
</dbReference>
<dbReference type="RefSeq" id="XP_033399146.1">
    <property type="nucleotide sequence ID" value="XM_033536221.1"/>
</dbReference>
<feature type="region of interest" description="Disordered" evidence="4">
    <location>
        <begin position="170"/>
        <end position="221"/>
    </location>
</feature>
<evidence type="ECO:0008006" key="7">
    <source>
        <dbReference type="Google" id="ProtNLM"/>
    </source>
</evidence>
<dbReference type="OrthoDB" id="297219at2759"/>
<dbReference type="GO" id="GO:0071013">
    <property type="term" value="C:catalytic step 2 spliceosome"/>
    <property type="evidence" value="ECO:0007669"/>
    <property type="project" value="TreeGrafter"/>
</dbReference>
<keyword evidence="3" id="KW-0539">Nucleus</keyword>
<gene>
    <name evidence="5" type="ORF">K452DRAFT_214249</name>
</gene>
<dbReference type="GeneID" id="54293717"/>
<evidence type="ECO:0000313" key="6">
    <source>
        <dbReference type="Proteomes" id="UP000799438"/>
    </source>
</evidence>
<dbReference type="InterPro" id="IPR011990">
    <property type="entry name" value="TPR-like_helical_dom_sf"/>
</dbReference>
<comment type="similarity">
    <text evidence="2">Belongs to the NRDE2 family.</text>
</comment>
<reference evidence="5" key="1">
    <citation type="journal article" date="2020" name="Stud. Mycol.">
        <title>101 Dothideomycetes genomes: a test case for predicting lifestyles and emergence of pathogens.</title>
        <authorList>
            <person name="Haridas S."/>
            <person name="Albert R."/>
            <person name="Binder M."/>
            <person name="Bloem J."/>
            <person name="Labutti K."/>
            <person name="Salamov A."/>
            <person name="Andreopoulos B."/>
            <person name="Baker S."/>
            <person name="Barry K."/>
            <person name="Bills G."/>
            <person name="Bluhm B."/>
            <person name="Cannon C."/>
            <person name="Castanera R."/>
            <person name="Culley D."/>
            <person name="Daum C."/>
            <person name="Ezra D."/>
            <person name="Gonzalez J."/>
            <person name="Henrissat B."/>
            <person name="Kuo A."/>
            <person name="Liang C."/>
            <person name="Lipzen A."/>
            <person name="Lutzoni F."/>
            <person name="Magnuson J."/>
            <person name="Mondo S."/>
            <person name="Nolan M."/>
            <person name="Ohm R."/>
            <person name="Pangilinan J."/>
            <person name="Park H.-J."/>
            <person name="Ramirez L."/>
            <person name="Alfaro M."/>
            <person name="Sun H."/>
            <person name="Tritt A."/>
            <person name="Yoshinaga Y."/>
            <person name="Zwiers L.-H."/>
            <person name="Turgeon B."/>
            <person name="Goodwin S."/>
            <person name="Spatafora J."/>
            <person name="Crous P."/>
            <person name="Grigoriev I."/>
        </authorList>
    </citation>
    <scope>NUCLEOTIDE SEQUENCE</scope>
    <source>
        <strain evidence="5">CBS 121167</strain>
    </source>
</reference>
<feature type="non-terminal residue" evidence="5">
    <location>
        <position position="1036"/>
    </location>
</feature>
<feature type="compositionally biased region" description="Basic residues" evidence="4">
    <location>
        <begin position="7"/>
        <end position="16"/>
    </location>
</feature>
<dbReference type="Gene3D" id="1.25.40.10">
    <property type="entry name" value="Tetratricopeptide repeat domain"/>
    <property type="match status" value="1"/>
</dbReference>
<name>A0A6A6BJI0_9PEZI</name>
<feature type="compositionally biased region" description="Basic and acidic residues" evidence="4">
    <location>
        <begin position="197"/>
        <end position="208"/>
    </location>
</feature>
<proteinExistence type="inferred from homology"/>
<dbReference type="Pfam" id="PF08424">
    <property type="entry name" value="NRDE-2"/>
    <property type="match status" value="1"/>
</dbReference>